<dbReference type="SUPFAM" id="SSF55681">
    <property type="entry name" value="Class II aaRS and biotin synthetases"/>
    <property type="match status" value="1"/>
</dbReference>
<dbReference type="UniPathway" id="UPA00134">
    <property type="reaction ID" value="UER00194"/>
</dbReference>
<dbReference type="InterPro" id="IPR004618">
    <property type="entry name" value="AsnA"/>
</dbReference>
<keyword evidence="3 7" id="KW-0028">Amino-acid biosynthesis</keyword>
<accession>A0A0F6CLA0</accession>
<name>A0A0F6CLA0_MYCGL</name>
<dbReference type="KEGG" id="mgz:GCW_03470"/>
<evidence type="ECO:0000313" key="11">
    <source>
        <dbReference type="Proteomes" id="UP000018735"/>
    </source>
</evidence>
<evidence type="ECO:0000313" key="10">
    <source>
        <dbReference type="EMBL" id="AHB99872.1"/>
    </source>
</evidence>
<dbReference type="Pfam" id="PF03590">
    <property type="entry name" value="AsnA"/>
    <property type="match status" value="1"/>
</dbReference>
<organism evidence="10 11">
    <name type="scientific">Mycoplasmoides gallisepticum S6</name>
    <dbReference type="NCBI Taxonomy" id="1006581"/>
    <lineage>
        <taxon>Bacteria</taxon>
        <taxon>Bacillati</taxon>
        <taxon>Mycoplasmatota</taxon>
        <taxon>Mycoplasmoidales</taxon>
        <taxon>Mycoplasmoidaceae</taxon>
        <taxon>Mycoplasmoides</taxon>
    </lineage>
</organism>
<proteinExistence type="inferred from homology"/>
<dbReference type="Proteomes" id="UP000018735">
    <property type="component" value="Chromosome"/>
</dbReference>
<evidence type="ECO:0000256" key="7">
    <source>
        <dbReference type="HAMAP-Rule" id="MF_00555"/>
    </source>
</evidence>
<keyword evidence="4 7" id="KW-0547">Nucleotide-binding</keyword>
<dbReference type="AlphaFoldDB" id="A0A0F6CLA0"/>
<dbReference type="GO" id="GO:0005524">
    <property type="term" value="F:ATP binding"/>
    <property type="evidence" value="ECO:0007669"/>
    <property type="project" value="UniProtKB-UniRule"/>
</dbReference>
<protein>
    <recommendedName>
        <fullName evidence="7 8">Aspartate--ammonia ligase</fullName>
        <ecNumber evidence="7 8">6.3.1.1</ecNumber>
    </recommendedName>
    <alternativeName>
        <fullName evidence="7">Asparagine synthetase A</fullName>
    </alternativeName>
</protein>
<dbReference type="GO" id="GO:0004071">
    <property type="term" value="F:aspartate-ammonia ligase activity"/>
    <property type="evidence" value="ECO:0007669"/>
    <property type="project" value="UniProtKB-UniRule"/>
</dbReference>
<dbReference type="RefSeq" id="WP_011883380.1">
    <property type="nucleotide sequence ID" value="NC_023030.2"/>
</dbReference>
<sequence>MKKLTLLETELAIKYIKDLFQNALSKELNLLRVSAPLIITPNSGLNDNLNGWEAPVSFKSKTNGVSSQVVQSLAKWKRYSIARYEIPLYQGLYTDMNAIRMDETLDATHSMYVDQWDWELRISENDRNVEFLKNTVNKIYKVLKEAQLKVNEKYGIFEQKDLLPEHIHFVTTQELLDQYPDKTPSEREQLVCEKYKAVFVMQVGKKLSNNQVHDGRSPDYDDWSLNGDIMVYNPRSKKALELSSMGIRVNKEVLLKQLEESKQNERLQLMFHKKLVNGELHQTIGGGIGQSRLCYFLLQKDHIGEVQASHWSDEIIAEAKAKGIKLL</sequence>
<keyword evidence="2 7" id="KW-0436">Ligase</keyword>
<evidence type="ECO:0000256" key="5">
    <source>
        <dbReference type="ARBA" id="ARBA00022840"/>
    </source>
</evidence>
<dbReference type="InterPro" id="IPR045864">
    <property type="entry name" value="aa-tRNA-synth_II/BPL/LPL"/>
</dbReference>
<evidence type="ECO:0000256" key="8">
    <source>
        <dbReference type="NCBIfam" id="TIGR00669"/>
    </source>
</evidence>
<dbReference type="CDD" id="cd00645">
    <property type="entry name" value="AsnA"/>
    <property type="match status" value="1"/>
</dbReference>
<gene>
    <name evidence="7 10" type="primary">asnA</name>
    <name evidence="10" type="ORF">GCW_03470</name>
</gene>
<dbReference type="Gene3D" id="3.30.930.10">
    <property type="entry name" value="Bira Bifunctional Protein, Domain 2"/>
    <property type="match status" value="1"/>
</dbReference>
<dbReference type="eggNOG" id="COG2502">
    <property type="taxonomic scope" value="Bacteria"/>
</dbReference>
<dbReference type="PROSITE" id="PS50862">
    <property type="entry name" value="AA_TRNA_LIGASE_II"/>
    <property type="match status" value="1"/>
</dbReference>
<dbReference type="NCBIfam" id="TIGR00669">
    <property type="entry name" value="asnA"/>
    <property type="match status" value="1"/>
</dbReference>
<reference evidence="10 11" key="1">
    <citation type="journal article" date="2011" name="PLoS ONE">
        <title>Core proteome of the minimal cell: comparative proteomics of three mollicute species.</title>
        <authorList>
            <person name="Fisunov G.Y."/>
            <person name="Alexeev D.G."/>
            <person name="Bazaleev N.A."/>
            <person name="Ladygina V.G."/>
            <person name="Galyamina M.A."/>
            <person name="Kondratov I.G."/>
            <person name="Zhukova N.A."/>
            <person name="Serebryakova M.V."/>
            <person name="Demina I.A."/>
            <person name="Govorun V.M."/>
        </authorList>
    </citation>
    <scope>NUCLEOTIDE SEQUENCE [LARGE SCALE GENOMIC DNA]</scope>
    <source>
        <strain evidence="10 11">S6</strain>
    </source>
</reference>
<dbReference type="PIRSF" id="PIRSF001555">
    <property type="entry name" value="Asp_ammon_ligase"/>
    <property type="match status" value="1"/>
</dbReference>
<evidence type="ECO:0000256" key="4">
    <source>
        <dbReference type="ARBA" id="ARBA00022741"/>
    </source>
</evidence>
<dbReference type="InterPro" id="IPR006195">
    <property type="entry name" value="aa-tRNA-synth_II"/>
</dbReference>
<comment type="similarity">
    <text evidence="7">Belongs to the class-II aminoacyl-tRNA synthetase family. AsnA subfamily.</text>
</comment>
<evidence type="ECO:0000259" key="9">
    <source>
        <dbReference type="PROSITE" id="PS50862"/>
    </source>
</evidence>
<dbReference type="EMBL" id="CP006916">
    <property type="protein sequence ID" value="AHB99872.1"/>
    <property type="molecule type" value="Genomic_DNA"/>
</dbReference>
<keyword evidence="1 7" id="KW-0963">Cytoplasm</keyword>
<dbReference type="GO" id="GO:0005829">
    <property type="term" value="C:cytosol"/>
    <property type="evidence" value="ECO:0007669"/>
    <property type="project" value="TreeGrafter"/>
</dbReference>
<keyword evidence="5 7" id="KW-0067">ATP-binding</keyword>
<dbReference type="HOGENOM" id="CLU_071543_0_0_14"/>
<keyword evidence="6 7" id="KW-0061">Asparagine biosynthesis</keyword>
<dbReference type="EC" id="6.3.1.1" evidence="7 8"/>
<dbReference type="GO" id="GO:0070981">
    <property type="term" value="P:L-asparagine biosynthetic process"/>
    <property type="evidence" value="ECO:0007669"/>
    <property type="project" value="UniProtKB-UniRule"/>
</dbReference>
<dbReference type="PANTHER" id="PTHR30073">
    <property type="entry name" value="ASPARTATE--AMMONIA LIGASE"/>
    <property type="match status" value="1"/>
</dbReference>
<comment type="subcellular location">
    <subcellularLocation>
        <location evidence="7">Cytoplasm</location>
    </subcellularLocation>
</comment>
<evidence type="ECO:0000256" key="6">
    <source>
        <dbReference type="ARBA" id="ARBA00022888"/>
    </source>
</evidence>
<comment type="pathway">
    <text evidence="7">Amino-acid biosynthesis; L-asparagine biosynthesis; L-asparagine from L-aspartate (ammonia route): step 1/1.</text>
</comment>
<dbReference type="PANTHER" id="PTHR30073:SF5">
    <property type="entry name" value="ASPARTATE--AMMONIA LIGASE"/>
    <property type="match status" value="1"/>
</dbReference>
<dbReference type="HAMAP" id="MF_00555">
    <property type="entry name" value="AsnA"/>
    <property type="match status" value="1"/>
</dbReference>
<comment type="catalytic activity">
    <reaction evidence="7">
        <text>L-aspartate + NH4(+) + ATP = L-asparagine + AMP + diphosphate + H(+)</text>
        <dbReference type="Rhea" id="RHEA:11372"/>
        <dbReference type="ChEBI" id="CHEBI:15378"/>
        <dbReference type="ChEBI" id="CHEBI:28938"/>
        <dbReference type="ChEBI" id="CHEBI:29991"/>
        <dbReference type="ChEBI" id="CHEBI:30616"/>
        <dbReference type="ChEBI" id="CHEBI:33019"/>
        <dbReference type="ChEBI" id="CHEBI:58048"/>
        <dbReference type="ChEBI" id="CHEBI:456215"/>
        <dbReference type="EC" id="6.3.1.1"/>
    </reaction>
</comment>
<evidence type="ECO:0000256" key="1">
    <source>
        <dbReference type="ARBA" id="ARBA00022490"/>
    </source>
</evidence>
<evidence type="ECO:0000256" key="3">
    <source>
        <dbReference type="ARBA" id="ARBA00022605"/>
    </source>
</evidence>
<evidence type="ECO:0000256" key="2">
    <source>
        <dbReference type="ARBA" id="ARBA00022598"/>
    </source>
</evidence>
<feature type="domain" description="Aminoacyl-transfer RNA synthetases class-II family profile" evidence="9">
    <location>
        <begin position="92"/>
        <end position="313"/>
    </location>
</feature>